<dbReference type="EMBL" id="LNYZ01000030">
    <property type="protein sequence ID" value="KTD71691.1"/>
    <property type="molecule type" value="Genomic_DNA"/>
</dbReference>
<accession>A0A378LDL7</accession>
<sequence length="149" mass="17631">MFKDFINLVDVLEKKWDAEIVPTYEKLKQYCLNKRVLSKAEAQGAINELHTRYLHFYAHATTSFASCNMGEAERSQAEKFVNDVKENHQADINELINIYNKKAAMLRSYFFQKEALRLPMPTVEEQYTTREIFPSDPETHPQYYTYDFK</sequence>
<evidence type="ECO:0000313" key="4">
    <source>
        <dbReference type="Proteomes" id="UP000255110"/>
    </source>
</evidence>
<proteinExistence type="predicted"/>
<name>A0A378LDL7_9GAMM</name>
<evidence type="ECO:0000313" key="1">
    <source>
        <dbReference type="EMBL" id="KTD71691.1"/>
    </source>
</evidence>
<organism evidence="2 4">
    <name type="scientific">Legionella steigerwaltii</name>
    <dbReference type="NCBI Taxonomy" id="460"/>
    <lineage>
        <taxon>Bacteria</taxon>
        <taxon>Pseudomonadati</taxon>
        <taxon>Pseudomonadota</taxon>
        <taxon>Gammaproteobacteria</taxon>
        <taxon>Legionellales</taxon>
        <taxon>Legionellaceae</taxon>
        <taxon>Legionella</taxon>
    </lineage>
</organism>
<dbReference type="STRING" id="460.Lstg_2899"/>
<evidence type="ECO:0000313" key="3">
    <source>
        <dbReference type="Proteomes" id="UP000054820"/>
    </source>
</evidence>
<protein>
    <submittedName>
        <fullName evidence="2">Uncharacterized protein</fullName>
    </submittedName>
</protein>
<dbReference type="Proteomes" id="UP000255110">
    <property type="component" value="Unassembled WGS sequence"/>
</dbReference>
<dbReference type="AlphaFoldDB" id="A0A378LDL7"/>
<reference evidence="1 3" key="1">
    <citation type="submission" date="2015-11" db="EMBL/GenBank/DDBJ databases">
        <title>Genomic analysis of 38 Legionella species identifies large and diverse effector repertoires.</title>
        <authorList>
            <person name="Burstein D."/>
            <person name="Amaro F."/>
            <person name="Zusman T."/>
            <person name="Lifshitz Z."/>
            <person name="Cohen O."/>
            <person name="Gilbert J.A."/>
            <person name="Pupko T."/>
            <person name="Shuman H.A."/>
            <person name="Segal G."/>
        </authorList>
    </citation>
    <scope>NUCLEOTIDE SEQUENCE [LARGE SCALE GENOMIC DNA]</scope>
    <source>
        <strain evidence="1 3">SC-18-C9</strain>
    </source>
</reference>
<dbReference type="RefSeq" id="WP_058478415.1">
    <property type="nucleotide sequence ID" value="NZ_CAAAIO010000021.1"/>
</dbReference>
<gene>
    <name evidence="1" type="ORF">Lstg_2899</name>
    <name evidence="2" type="ORF">NCTC11991_02469</name>
</gene>
<dbReference type="OrthoDB" id="5648517at2"/>
<reference evidence="2 4" key="2">
    <citation type="submission" date="2018-06" db="EMBL/GenBank/DDBJ databases">
        <authorList>
            <consortium name="Pathogen Informatics"/>
            <person name="Doyle S."/>
        </authorList>
    </citation>
    <scope>NUCLEOTIDE SEQUENCE [LARGE SCALE GENOMIC DNA]</scope>
    <source>
        <strain evidence="2 4">NCTC11991</strain>
    </source>
</reference>
<evidence type="ECO:0000313" key="2">
    <source>
        <dbReference type="EMBL" id="STY23859.1"/>
    </source>
</evidence>
<dbReference type="EMBL" id="UGOY01000001">
    <property type="protein sequence ID" value="STY23859.1"/>
    <property type="molecule type" value="Genomic_DNA"/>
</dbReference>
<dbReference type="Proteomes" id="UP000054820">
    <property type="component" value="Unassembled WGS sequence"/>
</dbReference>
<keyword evidence="3" id="KW-1185">Reference proteome</keyword>